<protein>
    <submittedName>
        <fullName evidence="1">Uncharacterized protein</fullName>
    </submittedName>
</protein>
<reference evidence="1" key="1">
    <citation type="submission" date="2016-03" db="EMBL/GenBank/DDBJ databases">
        <authorList>
            <person name="Ploux O."/>
        </authorList>
    </citation>
    <scope>NUCLEOTIDE SEQUENCE</scope>
    <source>
        <strain evidence="1">UC10</strain>
    </source>
</reference>
<organism evidence="1">
    <name type="scientific">uncultured Stenotrophomonas sp</name>
    <dbReference type="NCBI Taxonomy" id="165438"/>
    <lineage>
        <taxon>Bacteria</taxon>
        <taxon>Pseudomonadati</taxon>
        <taxon>Pseudomonadota</taxon>
        <taxon>Gammaproteobacteria</taxon>
        <taxon>Lysobacterales</taxon>
        <taxon>Lysobacteraceae</taxon>
        <taxon>Stenotrophomonas</taxon>
        <taxon>environmental samples</taxon>
    </lineage>
</organism>
<gene>
    <name evidence="1" type="ORF">STPYR_10916</name>
</gene>
<dbReference type="EMBL" id="FLTS01000001">
    <property type="protein sequence ID" value="SBV35986.1"/>
    <property type="molecule type" value="Genomic_DNA"/>
</dbReference>
<proteinExistence type="predicted"/>
<sequence length="72" mass="7644">MNIEQHAVFQARIVETQRLALDLMEAGHAKIGIALGAVAFKALRIKPTVDAAPVAAKPVRKSKPVKSEGEGV</sequence>
<dbReference type="AlphaFoldDB" id="A0A1Y5Q521"/>
<name>A0A1Y5Q521_9GAMM</name>
<accession>A0A1Y5Q521</accession>
<evidence type="ECO:0000313" key="1">
    <source>
        <dbReference type="EMBL" id="SBV35986.1"/>
    </source>
</evidence>